<organism evidence="1 2">
    <name type="scientific">Chryseobacterium antibioticum</name>
    <dbReference type="NCBI Taxonomy" id="2728847"/>
    <lineage>
        <taxon>Bacteria</taxon>
        <taxon>Pseudomonadati</taxon>
        <taxon>Bacteroidota</taxon>
        <taxon>Flavobacteriia</taxon>
        <taxon>Flavobacteriales</taxon>
        <taxon>Weeksellaceae</taxon>
        <taxon>Chryseobacterium group</taxon>
        <taxon>Chryseobacterium</taxon>
    </lineage>
</organism>
<accession>A0A7Y0FRR7</accession>
<proteinExistence type="predicted"/>
<reference evidence="1 2" key="1">
    <citation type="submission" date="2020-04" db="EMBL/GenBank/DDBJ databases">
        <title>Chryseobacterium sp. RP-3-3 sp. nov., isolated from Jeju soil.</title>
        <authorList>
            <person name="Dahal R.H."/>
        </authorList>
    </citation>
    <scope>NUCLEOTIDE SEQUENCE [LARGE SCALE GENOMIC DNA]</scope>
    <source>
        <strain evidence="1 2">RP-3-3</strain>
    </source>
</reference>
<evidence type="ECO:0000313" key="2">
    <source>
        <dbReference type="Proteomes" id="UP000544054"/>
    </source>
</evidence>
<comment type="caution">
    <text evidence="1">The sequence shown here is derived from an EMBL/GenBank/DDBJ whole genome shotgun (WGS) entry which is preliminary data.</text>
</comment>
<evidence type="ECO:0000313" key="1">
    <source>
        <dbReference type="EMBL" id="NML69990.1"/>
    </source>
</evidence>
<protein>
    <submittedName>
        <fullName evidence="1">Uncharacterized protein</fullName>
    </submittedName>
</protein>
<dbReference type="AlphaFoldDB" id="A0A7Y0FRR7"/>
<gene>
    <name evidence="1" type="ORF">HHL23_09275</name>
</gene>
<dbReference type="EMBL" id="JABBGI010000010">
    <property type="protein sequence ID" value="NML69990.1"/>
    <property type="molecule type" value="Genomic_DNA"/>
</dbReference>
<name>A0A7Y0FRR7_9FLAO</name>
<sequence length="86" mass="9959">MPSYISMFQYSKDTFSVIHPLNSEVYINDTANVYHKTLLHAKNRATNELNIIEVIECRPHKTDPTKLISIVRCEPQSIPETEKIEN</sequence>
<keyword evidence="2" id="KW-1185">Reference proteome</keyword>
<dbReference type="RefSeq" id="WP_169234529.1">
    <property type="nucleotide sequence ID" value="NZ_JABBGI010000010.1"/>
</dbReference>
<dbReference type="Proteomes" id="UP000544054">
    <property type="component" value="Unassembled WGS sequence"/>
</dbReference>